<reference evidence="3" key="1">
    <citation type="submission" date="2016-10" db="EMBL/GenBank/DDBJ databases">
        <authorList>
            <person name="Varghese N."/>
            <person name="Submissions S."/>
        </authorList>
    </citation>
    <scope>NUCLEOTIDE SEQUENCE [LARGE SCALE GENOMIC DNA]</scope>
    <source>
        <strain evidence="3">DSM 24740</strain>
    </source>
</reference>
<feature type="transmembrane region" description="Helical" evidence="1">
    <location>
        <begin position="313"/>
        <end position="332"/>
    </location>
</feature>
<evidence type="ECO:0000313" key="2">
    <source>
        <dbReference type="EMBL" id="SEQ07714.1"/>
    </source>
</evidence>
<keyword evidence="1" id="KW-0472">Membrane</keyword>
<keyword evidence="1" id="KW-1133">Transmembrane helix</keyword>
<dbReference type="OrthoDB" id="1491138at2"/>
<dbReference type="EMBL" id="FOFB01000005">
    <property type="protein sequence ID" value="SEQ07714.1"/>
    <property type="molecule type" value="Genomic_DNA"/>
</dbReference>
<dbReference type="STRING" id="478744.SAMN05444359_105121"/>
<dbReference type="Proteomes" id="UP000199021">
    <property type="component" value="Unassembled WGS sequence"/>
</dbReference>
<feature type="transmembrane region" description="Helical" evidence="1">
    <location>
        <begin position="163"/>
        <end position="183"/>
    </location>
</feature>
<evidence type="ECO:0000313" key="3">
    <source>
        <dbReference type="Proteomes" id="UP000199021"/>
    </source>
</evidence>
<organism evidence="2 3">
    <name type="scientific">Neolewinella agarilytica</name>
    <dbReference type="NCBI Taxonomy" id="478744"/>
    <lineage>
        <taxon>Bacteria</taxon>
        <taxon>Pseudomonadati</taxon>
        <taxon>Bacteroidota</taxon>
        <taxon>Saprospiria</taxon>
        <taxon>Saprospirales</taxon>
        <taxon>Lewinellaceae</taxon>
        <taxon>Neolewinella</taxon>
    </lineage>
</organism>
<dbReference type="AlphaFoldDB" id="A0A1H9D2Q8"/>
<feature type="transmembrane region" description="Helical" evidence="1">
    <location>
        <begin position="195"/>
        <end position="213"/>
    </location>
</feature>
<name>A0A1H9D2Q8_9BACT</name>
<sequence length="337" mass="37352">MPKRLVGILVCILLANILNFALGRWLTEKTAEWAPTVAVADGSTLNTSRYFQERADTTLAGSPDAEALLDFYNWLDRGGSEAYLTWEASRRDLRAASTPFLERALTVAESSNAGRYLSLLLLIITILLLWGKGLREQYILTPLLYLGICAGTTALFGSLSSPIFTAVMVGWLVLYFGGLRLFLPIWHVEWSRLMRPSLTLCIFLLATMSLRGPELVDFWFWTSPLFRLALVLVFLLTIFFHLSILIKVLETAKMDSLARLFAFGMPLGVATLTLGIFLGYYGPVGGAAMQQLNYELVTLAPQTVAGFNPEAPFVLAFAGIILLVFSGIGYYVQRIAR</sequence>
<gene>
    <name evidence="2" type="ORF">SAMN05444359_105121</name>
</gene>
<feature type="transmembrane region" description="Helical" evidence="1">
    <location>
        <begin position="225"/>
        <end position="248"/>
    </location>
</feature>
<feature type="transmembrane region" description="Helical" evidence="1">
    <location>
        <begin position="260"/>
        <end position="281"/>
    </location>
</feature>
<keyword evidence="1" id="KW-0812">Transmembrane</keyword>
<evidence type="ECO:0000256" key="1">
    <source>
        <dbReference type="SAM" id="Phobius"/>
    </source>
</evidence>
<feature type="transmembrane region" description="Helical" evidence="1">
    <location>
        <begin position="113"/>
        <end position="131"/>
    </location>
</feature>
<dbReference type="RefSeq" id="WP_090166424.1">
    <property type="nucleotide sequence ID" value="NZ_FOFB01000005.1"/>
</dbReference>
<accession>A0A1H9D2Q8</accession>
<feature type="transmembrane region" description="Helical" evidence="1">
    <location>
        <begin position="138"/>
        <end position="157"/>
    </location>
</feature>
<protein>
    <submittedName>
        <fullName evidence="2">Uncharacterized protein</fullName>
    </submittedName>
</protein>
<keyword evidence="3" id="KW-1185">Reference proteome</keyword>
<proteinExistence type="predicted"/>
<dbReference type="InParanoid" id="A0A1H9D2Q8"/>